<feature type="domain" description="C2H2-type" evidence="16">
    <location>
        <begin position="1245"/>
        <end position="1274"/>
    </location>
</feature>
<feature type="region of interest" description="Disordered" evidence="14">
    <location>
        <begin position="89"/>
        <end position="133"/>
    </location>
</feature>
<feature type="compositionally biased region" description="Pro residues" evidence="14">
    <location>
        <begin position="563"/>
        <end position="575"/>
    </location>
</feature>
<feature type="compositionally biased region" description="Basic and acidic residues" evidence="14">
    <location>
        <begin position="954"/>
        <end position="970"/>
    </location>
</feature>
<feature type="compositionally biased region" description="Polar residues" evidence="14">
    <location>
        <begin position="209"/>
        <end position="219"/>
    </location>
</feature>
<dbReference type="SMART" id="SM00451">
    <property type="entry name" value="ZnF_U1"/>
    <property type="match status" value="6"/>
</dbReference>
<dbReference type="PROSITE" id="PS50071">
    <property type="entry name" value="HOMEOBOX_2"/>
    <property type="match status" value="3"/>
</dbReference>
<dbReference type="InterPro" id="IPR017970">
    <property type="entry name" value="Homeobox_CS"/>
</dbReference>
<dbReference type="SUPFAM" id="SSF46689">
    <property type="entry name" value="Homeodomain-like"/>
    <property type="match status" value="3"/>
</dbReference>
<feature type="domain" description="Homeobox" evidence="15">
    <location>
        <begin position="2042"/>
        <end position="2102"/>
    </location>
</feature>
<feature type="compositionally biased region" description="Polar residues" evidence="14">
    <location>
        <begin position="2430"/>
        <end position="2443"/>
    </location>
</feature>
<dbReference type="GO" id="GO:0005634">
    <property type="term" value="C:nucleus"/>
    <property type="evidence" value="ECO:0007669"/>
    <property type="project" value="UniProtKB-SubCell"/>
</dbReference>
<feature type="compositionally biased region" description="Acidic residues" evidence="14">
    <location>
        <begin position="107"/>
        <end position="125"/>
    </location>
</feature>
<feature type="compositionally biased region" description="Basic and acidic residues" evidence="14">
    <location>
        <begin position="327"/>
        <end position="342"/>
    </location>
</feature>
<dbReference type="InterPro" id="IPR001356">
    <property type="entry name" value="HD"/>
</dbReference>
<dbReference type="Gene3D" id="1.10.10.60">
    <property type="entry name" value="Homeodomain-like"/>
    <property type="match status" value="3"/>
</dbReference>
<feature type="region of interest" description="Disordered" evidence="14">
    <location>
        <begin position="1969"/>
        <end position="2032"/>
    </location>
</feature>
<evidence type="ECO:0000256" key="8">
    <source>
        <dbReference type="ARBA" id="ARBA00023155"/>
    </source>
</evidence>
<feature type="region of interest" description="Disordered" evidence="14">
    <location>
        <begin position="1074"/>
        <end position="1167"/>
    </location>
</feature>
<feature type="compositionally biased region" description="Basic and acidic residues" evidence="14">
    <location>
        <begin position="220"/>
        <end position="236"/>
    </location>
</feature>
<evidence type="ECO:0000256" key="1">
    <source>
        <dbReference type="ARBA" id="ARBA00004123"/>
    </source>
</evidence>
<evidence type="ECO:0000256" key="7">
    <source>
        <dbReference type="ARBA" id="ARBA00023125"/>
    </source>
</evidence>
<dbReference type="PROSITE" id="PS50157">
    <property type="entry name" value="ZINC_FINGER_C2H2_2"/>
    <property type="match status" value="3"/>
</dbReference>
<dbReference type="FunFam" id="3.30.160.60:FF:000081">
    <property type="entry name" value="Zinc finger homeobox protein 4"/>
    <property type="match status" value="1"/>
</dbReference>
<keyword evidence="10 12" id="KW-0539">Nucleus</keyword>
<dbReference type="Proteomes" id="UP000827986">
    <property type="component" value="Unassembled WGS sequence"/>
</dbReference>
<keyword evidence="18" id="KW-1185">Reference proteome</keyword>
<gene>
    <name evidence="17" type="ORF">KIL84_009645</name>
</gene>
<name>A0A9D4B608_9SAUR</name>
<evidence type="ECO:0000313" key="18">
    <source>
        <dbReference type="Proteomes" id="UP000827986"/>
    </source>
</evidence>
<keyword evidence="7 12" id="KW-0238">DNA-binding</keyword>
<dbReference type="Pfam" id="PF00046">
    <property type="entry name" value="Homeodomain"/>
    <property type="match status" value="3"/>
</dbReference>
<feature type="region of interest" description="Disordered" evidence="14">
    <location>
        <begin position="949"/>
        <end position="988"/>
    </location>
</feature>
<feature type="compositionally biased region" description="Basic and acidic residues" evidence="14">
    <location>
        <begin position="1276"/>
        <end position="1286"/>
    </location>
</feature>
<feature type="region of interest" description="Disordered" evidence="14">
    <location>
        <begin position="1216"/>
        <end position="1247"/>
    </location>
</feature>
<dbReference type="GO" id="GO:0008270">
    <property type="term" value="F:zinc ion binding"/>
    <property type="evidence" value="ECO:0007669"/>
    <property type="project" value="UniProtKB-KW"/>
</dbReference>
<dbReference type="PROSITE" id="PS00028">
    <property type="entry name" value="ZINC_FINGER_C2H2_1"/>
    <property type="match status" value="6"/>
</dbReference>
<comment type="subcellular location">
    <subcellularLocation>
        <location evidence="1 12 13">Nucleus</location>
    </subcellularLocation>
</comment>
<evidence type="ECO:0000256" key="5">
    <source>
        <dbReference type="ARBA" id="ARBA00022833"/>
    </source>
</evidence>
<feature type="DNA-binding region" description="Homeobox" evidence="12">
    <location>
        <begin position="1570"/>
        <end position="1629"/>
    </location>
</feature>
<feature type="compositionally biased region" description="Gly residues" evidence="14">
    <location>
        <begin position="1779"/>
        <end position="1788"/>
    </location>
</feature>
<dbReference type="SUPFAM" id="SSF57667">
    <property type="entry name" value="beta-beta-alpha zinc fingers"/>
    <property type="match status" value="3"/>
</dbReference>
<feature type="region of interest" description="Disordered" evidence="14">
    <location>
        <begin position="555"/>
        <end position="583"/>
    </location>
</feature>
<dbReference type="Gene3D" id="3.30.160.60">
    <property type="entry name" value="Classic Zinc Finger"/>
    <property type="match status" value="2"/>
</dbReference>
<dbReference type="InterPro" id="IPR051968">
    <property type="entry name" value="ZnFinger_Homeobox_TR"/>
</dbReference>
<feature type="compositionally biased region" description="Low complexity" evidence="14">
    <location>
        <begin position="1096"/>
        <end position="1106"/>
    </location>
</feature>
<feature type="DNA-binding region" description="Homeobox" evidence="12">
    <location>
        <begin position="2044"/>
        <end position="2103"/>
    </location>
</feature>
<feature type="domain" description="C2H2-type" evidence="16">
    <location>
        <begin position="1188"/>
        <end position="1219"/>
    </location>
</feature>
<dbReference type="Pfam" id="PF24056">
    <property type="entry name" value="zf-C2H2_ZFHX3"/>
    <property type="match status" value="1"/>
</dbReference>
<feature type="compositionally biased region" description="Pro residues" evidence="14">
    <location>
        <begin position="61"/>
        <end position="71"/>
    </location>
</feature>
<feature type="compositionally biased region" description="Basic and acidic residues" evidence="14">
    <location>
        <begin position="1711"/>
        <end position="1722"/>
    </location>
</feature>
<feature type="region of interest" description="Disordered" evidence="14">
    <location>
        <begin position="165"/>
        <end position="238"/>
    </location>
</feature>
<keyword evidence="3" id="KW-0677">Repeat</keyword>
<feature type="region of interest" description="Disordered" evidence="14">
    <location>
        <begin position="1"/>
        <end position="77"/>
    </location>
</feature>
<keyword evidence="8 12" id="KW-0371">Homeobox</keyword>
<dbReference type="PANTHER" id="PTHR45891">
    <property type="entry name" value="ZINC FINGER HOMEOBOX PROTEIN"/>
    <property type="match status" value="1"/>
</dbReference>
<feature type="compositionally biased region" description="Low complexity" evidence="14">
    <location>
        <begin position="2182"/>
        <end position="2201"/>
    </location>
</feature>
<dbReference type="GO" id="GO:0000978">
    <property type="term" value="F:RNA polymerase II cis-regulatory region sequence-specific DNA binding"/>
    <property type="evidence" value="ECO:0007669"/>
    <property type="project" value="TreeGrafter"/>
</dbReference>
<evidence type="ECO:0000313" key="17">
    <source>
        <dbReference type="EMBL" id="KAH1181891.1"/>
    </source>
</evidence>
<feature type="compositionally biased region" description="Polar residues" evidence="14">
    <location>
        <begin position="175"/>
        <end position="190"/>
    </location>
</feature>
<feature type="compositionally biased region" description="Basic and acidic residues" evidence="14">
    <location>
        <begin position="358"/>
        <end position="368"/>
    </location>
</feature>
<feature type="region of interest" description="Disordered" evidence="14">
    <location>
        <begin position="1669"/>
        <end position="1794"/>
    </location>
</feature>
<feature type="compositionally biased region" description="Low complexity" evidence="14">
    <location>
        <begin position="2003"/>
        <end position="2026"/>
    </location>
</feature>
<keyword evidence="2" id="KW-0479">Metal-binding</keyword>
<dbReference type="InterPro" id="IPR003604">
    <property type="entry name" value="Matrin/U1-like-C_Znf_C2H2"/>
</dbReference>
<feature type="DNA-binding region" description="Homeobox" evidence="12">
    <location>
        <begin position="1793"/>
        <end position="1852"/>
    </location>
</feature>
<keyword evidence="4 11" id="KW-0863">Zinc-finger</keyword>
<evidence type="ECO:0008006" key="19">
    <source>
        <dbReference type="Google" id="ProtNLM"/>
    </source>
</evidence>
<reference evidence="17" key="1">
    <citation type="submission" date="2021-09" db="EMBL/GenBank/DDBJ databases">
        <title>The genome of Mauremys mutica provides insights into the evolution of semi-aquatic lifestyle.</title>
        <authorList>
            <person name="Gong S."/>
            <person name="Gao Y."/>
        </authorList>
    </citation>
    <scope>NUCLEOTIDE SEQUENCE</scope>
    <source>
        <strain evidence="17">MM-2020</strain>
        <tissue evidence="17">Muscle</tissue>
    </source>
</reference>
<evidence type="ECO:0000256" key="4">
    <source>
        <dbReference type="ARBA" id="ARBA00022771"/>
    </source>
</evidence>
<feature type="compositionally biased region" description="Pro residues" evidence="14">
    <location>
        <begin position="1107"/>
        <end position="1131"/>
    </location>
</feature>
<feature type="domain" description="Homeobox" evidence="15">
    <location>
        <begin position="1568"/>
        <end position="1628"/>
    </location>
</feature>
<sequence length="2443" mass="257127">MDAPSNSASSSSSSAPRADGQDARAAGWPPQDPSAPPATKEPSLPDPPSTSPCPAETMRPSPVPQPEPGPANLPAAILSAPQLQAGFGLVAPSPSLLHSSAPREDAKEEEEEEGDDDDDEEDAEDGGSTAHLLFFPDGSAYLLSGGHVLLPKGYPGATATLPVSTLHVQDGGPNQGFTSTDQMSQNTSAPGEQPPSGAFHSYRLARASAPTTSAKNSPTEPKDAVTDGEGEAKVGQEEEPSWPPWLCLACRLSFRQGRSLAAHALSAHGVRLSPGERRALSRGVPAMLQGTALSFLEPNNPTSGVDLSAGMCSGWVNVMEEEEEEERSPREGRKPPDAKDSRAGSVDWANGGEEEEKAEGRKEEEDGLRLLLDQSSQGQSPPRGANVPDDSPLGKANTEVTVGLANTELSNEATSESNVGLANSRVHPNTGGVPIGFGDDYTAMAYPGLSLSGHMSLLHSRNSCKTLKCPKCNWHYKYQQTLDVHMKEKHPESNSHCAYCSAGGPHPRLARGESYNCGYKPYRCEACNYSTTTKGNLSIHMQSDKHLANLQGFQANTSGGAQPVPPATPTAPTPVAPEEKETKSKTSWQCKVCSYETGISRNLRIHMTSEKHMQNVLLLHQGLPLALPGLLGQPGGSSGGKQQPQTELFQFYGVQALGHHHGHHHAGATGAVPGLRVEKPMEPAQLLLNGFHPLGPAGRKGAVSAPAAPVPLSPSLCPLPALAPASPPLAAPVASERLFGCLVCQRFGTDSVEELLRHSTAPRRLPEAEWKEVAGDLHRCRLCAYGTQLKANFQLHLKTDKHAHKYQLAAHLREGGGALPTATPGGAELQPGPAPAPPPLHLRCNLCDYETNSKEKMRLHVRGAGHEEGERSYKFLLELEVSAPGPDPPHFHCLLCNTTAPSCLAMLRHLRAPRHRDAQGQHRLHLLQGGRPTDEGTVALERCIRLAEPVPRSTGKESASEPTTPEKETLNKAPPPGLDETEPKSRAAGETQTTVFCCPYCSYVSRAPAGVRSHAVSQHALQPTYRCPLCQEEQLVGRGSLRAHLSHGHNVVPECVEKLLLVATTVEMNFATKVLPSPSPNPECGGECELAPTAPPAGDAATSAPLPAAPSPPPPAADLPPTPCPASPPAPKADDREEEAPVQLPAPPEEQQRPPETSPALQDPRHPLSYRKATNFALDKFLDPSRPYKCTVCKESFTQKNILLVHYNSVSHLHKMKKASADPTAPSRGDSGGPGAPQPSSDKPYKCTTCRVSYNQSSTLEIHMRSVLHQTRSRVAKAEAASKGEAPEAGEAGEAAPAPLTEAEPPKILEVPTALPFPAPLFSPPLLPQFPVVPESLLKLQQQQLLLPFYLHDLKGAPKLALAAPALALPAPAAPLILAPPKEPPLPPPPPPPAPAKPETEEDAGGEEANVASHPAAKALLENFGFELVIQYNEGKQGAGGAAPPPVAPLPRPPAEKLRCGTCGKVFSNMLILKTHEEHVHRRFLPFEALSRYAAQFRKSYDSMYPPAEGTAPAETPPVPPGISPLCPPFLMQPVPVVVPPALPEAEGRWVQGEEEEAGTDPSRDGLSSRRFSRTKFTEFQSQALQSFFEASAYPKDSEVERLSVLLGLANRVIVVWFQNARQKARKNGAEAGGAGGDTVTNQPSCKKCQATYRCIFDLVRHLKKCYDDRPSAEGNEEEEEEGEEEPEEEEPEEEPEPPAEDEEEEDEEEAPRGDGDPKEDQPVSDGAMEPLESKAPTFSSDPPGAHGSALLAPHDPLPELPRSQGAPMKRKHEDGSQSPGGGSGGEGEPPRDKRLRTTILPEQLDVLYRWYVQDSNPTRKMLDCISEEVGLKKRVVQVWFQNTRARERKGQFRCSASAGIPPIKTSPSCSLAKLSPGGGMANVSGGGTSNVSGGGTTNVSGGRMANVSGGGTTSVSSGGASSVSGGGTANISSGGMANISIGGTASVSGGGTANVSSGGTANVSGGGMANVSDGVSDSGTASVPYSINQAEPDPSELNEAQSPSGGDLSDSSSSSSSSLADPESPGGHGRALEGVAGLDLLGQRRYRTQMSSLQLKIMKACYEAYRTPTMQECEVLGEEIGLPKRVIQVWFQNARAKEKKAKAALAEGGPGAPSEGPPEPRAECPVCQVKYDFYVSCRGHLFSRGHLARLKEAVQAQLRSEGHDGAPGPPLPPVPPGAPPGAGTAGPSAAPGTGLLGSTPPGHPLPQSQLSSAPEPPRETQPEPGAASASVAGAARLPSTVANPALKPLKGLKPPVPALLGAQFLPFSVPAGAPASLFSAPLPGGYFQQLYGMKTGLFPMNPVIPQTLISLLPAPEAPAPAGVSTVDVTHRYLCRQCKAAFEGEAAAAAHQAGFCYYGQPAPAPLRVPVCTYHCLACEVLVSGREALGAHLRSSAHRRKAGPAPAAGPAPGPAPAFAKEEAKLPHSDPSPKSNSTSTTLLAL</sequence>
<feature type="compositionally biased region" description="Pro residues" evidence="14">
    <location>
        <begin position="2168"/>
        <end position="2180"/>
    </location>
</feature>
<dbReference type="FunFam" id="1.10.10.60:FF:000058">
    <property type="entry name" value="zinc finger homeobox protein 4"/>
    <property type="match status" value="1"/>
</dbReference>
<feature type="region of interest" description="Disordered" evidence="14">
    <location>
        <begin position="320"/>
        <end position="396"/>
    </location>
</feature>
<feature type="compositionally biased region" description="Gly residues" evidence="14">
    <location>
        <begin position="1884"/>
        <end position="1897"/>
    </location>
</feature>
<feature type="region of interest" description="Disordered" evidence="14">
    <location>
        <begin position="1549"/>
        <end position="1569"/>
    </location>
</feature>
<dbReference type="EMBL" id="JAHDVG010000467">
    <property type="protein sequence ID" value="KAH1181891.1"/>
    <property type="molecule type" value="Genomic_DNA"/>
</dbReference>
<comment type="caution">
    <text evidence="17">The sequence shown here is derived from an EMBL/GenBank/DDBJ whole genome shotgun (WGS) entry which is preliminary data.</text>
</comment>
<dbReference type="GO" id="GO:0000981">
    <property type="term" value="F:DNA-binding transcription factor activity, RNA polymerase II-specific"/>
    <property type="evidence" value="ECO:0007669"/>
    <property type="project" value="InterPro"/>
</dbReference>
<feature type="region of interest" description="Disordered" evidence="14">
    <location>
        <begin position="2157"/>
        <end position="2233"/>
    </location>
</feature>
<dbReference type="GO" id="GO:0045664">
    <property type="term" value="P:regulation of neuron differentiation"/>
    <property type="evidence" value="ECO:0007669"/>
    <property type="project" value="TreeGrafter"/>
</dbReference>
<dbReference type="InterPro" id="IPR036236">
    <property type="entry name" value="Znf_C2H2_sf"/>
</dbReference>
<evidence type="ECO:0000256" key="14">
    <source>
        <dbReference type="SAM" id="MobiDB-lite"/>
    </source>
</evidence>
<dbReference type="SMART" id="SM00389">
    <property type="entry name" value="HOX"/>
    <property type="match status" value="3"/>
</dbReference>
<dbReference type="CDD" id="cd00086">
    <property type="entry name" value="homeodomain"/>
    <property type="match status" value="3"/>
</dbReference>
<feature type="compositionally biased region" description="Pro residues" evidence="14">
    <location>
        <begin position="1381"/>
        <end position="1396"/>
    </location>
</feature>
<dbReference type="FunFam" id="3.30.160.60:FF:000100">
    <property type="entry name" value="Zinc finger 45-like"/>
    <property type="match status" value="1"/>
</dbReference>
<feature type="compositionally biased region" description="Low complexity" evidence="14">
    <location>
        <begin position="1914"/>
        <end position="1924"/>
    </location>
</feature>
<keyword evidence="5" id="KW-0862">Zinc</keyword>
<evidence type="ECO:0000256" key="6">
    <source>
        <dbReference type="ARBA" id="ARBA00023015"/>
    </source>
</evidence>
<dbReference type="InterPro" id="IPR009057">
    <property type="entry name" value="Homeodomain-like_sf"/>
</dbReference>
<feature type="compositionally biased region" description="Low complexity" evidence="14">
    <location>
        <begin position="1287"/>
        <end position="1298"/>
    </location>
</feature>
<dbReference type="PROSITE" id="PS00027">
    <property type="entry name" value="HOMEOBOX_1"/>
    <property type="match status" value="1"/>
</dbReference>
<evidence type="ECO:0000256" key="13">
    <source>
        <dbReference type="RuleBase" id="RU000682"/>
    </source>
</evidence>
<dbReference type="SMART" id="SM00355">
    <property type="entry name" value="ZnF_C2H2"/>
    <property type="match status" value="15"/>
</dbReference>
<keyword evidence="9" id="KW-0804">Transcription</keyword>
<feature type="region of interest" description="Disordered" evidence="14">
    <location>
        <begin position="1884"/>
        <end position="1926"/>
    </location>
</feature>
<evidence type="ECO:0000256" key="9">
    <source>
        <dbReference type="ARBA" id="ARBA00023163"/>
    </source>
</evidence>
<feature type="compositionally biased region" description="Low complexity" evidence="14">
    <location>
        <begin position="91"/>
        <end position="100"/>
    </location>
</feature>
<evidence type="ECO:0000259" key="16">
    <source>
        <dbReference type="PROSITE" id="PS50157"/>
    </source>
</evidence>
<feature type="domain" description="C2H2-type" evidence="16">
    <location>
        <begin position="1458"/>
        <end position="1486"/>
    </location>
</feature>
<accession>A0A9D4B608</accession>
<evidence type="ECO:0000256" key="3">
    <source>
        <dbReference type="ARBA" id="ARBA00022737"/>
    </source>
</evidence>
<dbReference type="InterPro" id="IPR013087">
    <property type="entry name" value="Znf_C2H2_type"/>
</dbReference>
<feature type="region of interest" description="Disordered" evidence="14">
    <location>
        <begin position="1379"/>
        <end position="1411"/>
    </location>
</feature>
<feature type="domain" description="Homeobox" evidence="15">
    <location>
        <begin position="1791"/>
        <end position="1851"/>
    </location>
</feature>
<evidence type="ECO:0000256" key="11">
    <source>
        <dbReference type="PROSITE-ProRule" id="PRU00042"/>
    </source>
</evidence>
<feature type="compositionally biased region" description="Low complexity" evidence="14">
    <location>
        <begin position="1"/>
        <end position="16"/>
    </location>
</feature>
<evidence type="ECO:0000259" key="15">
    <source>
        <dbReference type="PROSITE" id="PS50071"/>
    </source>
</evidence>
<feature type="region of interest" description="Disordered" evidence="14">
    <location>
        <begin position="1273"/>
        <end position="1298"/>
    </location>
</feature>
<feature type="region of interest" description="Disordered" evidence="14">
    <location>
        <begin position="2393"/>
        <end position="2443"/>
    </location>
</feature>
<evidence type="ECO:0000256" key="2">
    <source>
        <dbReference type="ARBA" id="ARBA00022723"/>
    </source>
</evidence>
<evidence type="ECO:0000256" key="12">
    <source>
        <dbReference type="PROSITE-ProRule" id="PRU00108"/>
    </source>
</evidence>
<dbReference type="PANTHER" id="PTHR45891:SF1">
    <property type="entry name" value="ZINC FINGER HOMEOBOX PROTEIN 2"/>
    <property type="match status" value="1"/>
</dbReference>
<proteinExistence type="predicted"/>
<protein>
    <recommendedName>
        <fullName evidence="19">Zinc finger homeobox protein 2</fullName>
    </recommendedName>
</protein>
<organism evidence="17 18">
    <name type="scientific">Mauremys mutica</name>
    <name type="common">yellowpond turtle</name>
    <dbReference type="NCBI Taxonomy" id="74926"/>
    <lineage>
        <taxon>Eukaryota</taxon>
        <taxon>Metazoa</taxon>
        <taxon>Chordata</taxon>
        <taxon>Craniata</taxon>
        <taxon>Vertebrata</taxon>
        <taxon>Euteleostomi</taxon>
        <taxon>Archelosauria</taxon>
        <taxon>Testudinata</taxon>
        <taxon>Testudines</taxon>
        <taxon>Cryptodira</taxon>
        <taxon>Durocryptodira</taxon>
        <taxon>Testudinoidea</taxon>
        <taxon>Geoemydidae</taxon>
        <taxon>Geoemydinae</taxon>
        <taxon>Mauremys</taxon>
    </lineage>
</organism>
<feature type="compositionally biased region" description="Polar residues" evidence="14">
    <location>
        <begin position="1974"/>
        <end position="1990"/>
    </location>
</feature>
<keyword evidence="6" id="KW-0805">Transcription regulation</keyword>
<dbReference type="OrthoDB" id="6417226at2759"/>
<feature type="compositionally biased region" description="Acidic residues" evidence="14">
    <location>
        <begin position="1675"/>
        <end position="1710"/>
    </location>
</feature>
<evidence type="ECO:0000256" key="10">
    <source>
        <dbReference type="ARBA" id="ARBA00023242"/>
    </source>
</evidence>